<protein>
    <recommendedName>
        <fullName evidence="8">L,D-TPase catalytic domain-containing protein</fullName>
    </recommendedName>
</protein>
<dbReference type="GO" id="GO:0005576">
    <property type="term" value="C:extracellular region"/>
    <property type="evidence" value="ECO:0007669"/>
    <property type="project" value="TreeGrafter"/>
</dbReference>
<comment type="pathway">
    <text evidence="1 6">Cell wall biogenesis; peptidoglycan biosynthesis.</text>
</comment>
<dbReference type="RefSeq" id="WP_094234115.1">
    <property type="nucleotide sequence ID" value="NZ_CP016199.1"/>
</dbReference>
<dbReference type="Pfam" id="PF03734">
    <property type="entry name" value="YkuD"/>
    <property type="match status" value="1"/>
</dbReference>
<gene>
    <name evidence="9" type="ORF">AXF17_05135</name>
</gene>
<reference evidence="10" key="1">
    <citation type="submission" date="2016-05" db="EMBL/GenBank/DDBJ databases">
        <authorList>
            <person name="Holder M.E."/>
            <person name="Ajami N.J."/>
            <person name="Petrosino J.F."/>
        </authorList>
    </citation>
    <scope>NUCLEOTIDE SEQUENCE [LARGE SCALE GENOMIC DNA]</scope>
    <source>
        <strain evidence="10">ATCC 700696</strain>
    </source>
</reference>
<evidence type="ECO:0000256" key="7">
    <source>
        <dbReference type="SAM" id="Phobius"/>
    </source>
</evidence>
<evidence type="ECO:0000256" key="6">
    <source>
        <dbReference type="PROSITE-ProRule" id="PRU01373"/>
    </source>
</evidence>
<evidence type="ECO:0000256" key="3">
    <source>
        <dbReference type="ARBA" id="ARBA00022960"/>
    </source>
</evidence>
<dbReference type="GO" id="GO:0071555">
    <property type="term" value="P:cell wall organization"/>
    <property type="evidence" value="ECO:0007669"/>
    <property type="project" value="UniProtKB-UniRule"/>
</dbReference>
<evidence type="ECO:0000313" key="9">
    <source>
        <dbReference type="EMBL" id="ASS37882.1"/>
    </source>
</evidence>
<dbReference type="SUPFAM" id="SSF141523">
    <property type="entry name" value="L,D-transpeptidase catalytic domain-like"/>
    <property type="match status" value="1"/>
</dbReference>
<keyword evidence="7" id="KW-1133">Transmembrane helix</keyword>
<dbReference type="AlphaFoldDB" id="A0A223ASE9"/>
<dbReference type="GO" id="GO:0018104">
    <property type="term" value="P:peptidoglycan-protein cross-linking"/>
    <property type="evidence" value="ECO:0007669"/>
    <property type="project" value="TreeGrafter"/>
</dbReference>
<dbReference type="Proteomes" id="UP000214689">
    <property type="component" value="Chromosome"/>
</dbReference>
<dbReference type="UniPathway" id="UPA00219"/>
<dbReference type="Gene3D" id="2.40.440.10">
    <property type="entry name" value="L,D-transpeptidase catalytic domain-like"/>
    <property type="match status" value="1"/>
</dbReference>
<dbReference type="OrthoDB" id="3176960at2"/>
<organism evidence="9 10">
    <name type="scientific">Mogibacterium pumilum</name>
    <dbReference type="NCBI Taxonomy" id="86332"/>
    <lineage>
        <taxon>Bacteria</taxon>
        <taxon>Bacillati</taxon>
        <taxon>Bacillota</taxon>
        <taxon>Clostridia</taxon>
        <taxon>Peptostreptococcales</taxon>
        <taxon>Anaerovoracaceae</taxon>
        <taxon>Mogibacterium</taxon>
    </lineage>
</organism>
<dbReference type="InterPro" id="IPR050979">
    <property type="entry name" value="LD-transpeptidase"/>
</dbReference>
<keyword evidence="2" id="KW-0808">Transferase</keyword>
<dbReference type="GO" id="GO:0071972">
    <property type="term" value="F:peptidoglycan L,D-transpeptidase activity"/>
    <property type="evidence" value="ECO:0007669"/>
    <property type="project" value="TreeGrafter"/>
</dbReference>
<sequence>MRNKNVVQDLADKKVGTGKRAKIIIAIVAVILISVGAFGGYRYSNATTFPSGVKIDGVDVSGLKVDEAVKKVTDANNSFTIEEEGQEPKDITTSFTYDIKSSVRSKIAISSIDPRILMRNGVDYSVSLKNEGGIEESAKIIGEAVPDAQGVKYTEDAYIDYNNMELVPEVQGDSVDFTKVAKEIAEKKAADYKFNKYKIDRKKLISEPKVTAESLKEEFEFAKKYISKPLYLNTITGTPYEVEPNSLAKVILYSKEGPKYSKEGAKEVAKEIAEKYSGNTLTVKTLSGDKTLYNSALKLNVDVDKTADSILDSAKNGKTGSIVTDKAVASGGGSHLEINLAGQNVKYIKNGNIVFTSSIVSGGPGHRTRTGIFRINGKMRNVTLRGRNDDGSDYESHVNYWMPFDGGNGLHDANWRGAFGGGIYISNGSHGCVNMPPSMAAQLFGIIPIGTIVYVYN</sequence>
<evidence type="ECO:0000256" key="1">
    <source>
        <dbReference type="ARBA" id="ARBA00004752"/>
    </source>
</evidence>
<evidence type="ECO:0000313" key="10">
    <source>
        <dbReference type="Proteomes" id="UP000214689"/>
    </source>
</evidence>
<dbReference type="PROSITE" id="PS52029">
    <property type="entry name" value="LD_TPASE"/>
    <property type="match status" value="1"/>
</dbReference>
<dbReference type="EMBL" id="CP016199">
    <property type="protein sequence ID" value="ASS37882.1"/>
    <property type="molecule type" value="Genomic_DNA"/>
</dbReference>
<feature type="domain" description="L,D-TPase catalytic" evidence="8">
    <location>
        <begin position="334"/>
        <end position="456"/>
    </location>
</feature>
<dbReference type="PANTHER" id="PTHR30582:SF33">
    <property type="entry name" value="EXPORTED PROTEIN"/>
    <property type="match status" value="1"/>
</dbReference>
<name>A0A223ASE9_9FIRM</name>
<dbReference type="PANTHER" id="PTHR30582">
    <property type="entry name" value="L,D-TRANSPEPTIDASE"/>
    <property type="match status" value="1"/>
</dbReference>
<keyword evidence="5 6" id="KW-0961">Cell wall biogenesis/degradation</keyword>
<evidence type="ECO:0000256" key="5">
    <source>
        <dbReference type="ARBA" id="ARBA00023316"/>
    </source>
</evidence>
<dbReference type="InterPro" id="IPR038063">
    <property type="entry name" value="Transpep_catalytic_dom"/>
</dbReference>
<keyword evidence="3 6" id="KW-0133">Cell shape</keyword>
<keyword evidence="4 6" id="KW-0573">Peptidoglycan synthesis</keyword>
<evidence type="ECO:0000259" key="8">
    <source>
        <dbReference type="PROSITE" id="PS52029"/>
    </source>
</evidence>
<dbReference type="GO" id="GO:0016740">
    <property type="term" value="F:transferase activity"/>
    <property type="evidence" value="ECO:0007669"/>
    <property type="project" value="UniProtKB-KW"/>
</dbReference>
<keyword evidence="7" id="KW-0812">Transmembrane</keyword>
<feature type="transmembrane region" description="Helical" evidence="7">
    <location>
        <begin position="21"/>
        <end position="41"/>
    </location>
</feature>
<keyword evidence="7" id="KW-0472">Membrane</keyword>
<evidence type="ECO:0000256" key="2">
    <source>
        <dbReference type="ARBA" id="ARBA00022679"/>
    </source>
</evidence>
<dbReference type="InterPro" id="IPR005490">
    <property type="entry name" value="LD_TPept_cat_dom"/>
</dbReference>
<keyword evidence="10" id="KW-1185">Reference proteome</keyword>
<proteinExistence type="predicted"/>
<dbReference type="GO" id="GO:0008360">
    <property type="term" value="P:regulation of cell shape"/>
    <property type="evidence" value="ECO:0007669"/>
    <property type="project" value="UniProtKB-UniRule"/>
</dbReference>
<accession>A0A223ASE9</accession>
<feature type="active site" description="Proton donor/acceptor" evidence="6">
    <location>
        <position position="411"/>
    </location>
</feature>
<dbReference type="CDD" id="cd16913">
    <property type="entry name" value="YkuD_like"/>
    <property type="match status" value="1"/>
</dbReference>
<feature type="active site" description="Nucleophile" evidence="6">
    <location>
        <position position="432"/>
    </location>
</feature>
<evidence type="ECO:0000256" key="4">
    <source>
        <dbReference type="ARBA" id="ARBA00022984"/>
    </source>
</evidence>